<keyword evidence="3" id="KW-1185">Reference proteome</keyword>
<accession>A0A2K1WNT7</accession>
<dbReference type="Proteomes" id="UP000006729">
    <property type="component" value="Chromosome 19"/>
</dbReference>
<feature type="compositionally biased region" description="Basic and acidic residues" evidence="1">
    <location>
        <begin position="82"/>
        <end position="97"/>
    </location>
</feature>
<gene>
    <name evidence="2" type="ORF">POPTR_019G033100</name>
</gene>
<sequence>MLCDQLGWNMFEIEVEITWRMLQIEVSQSRDVGVPICSDESVNLIFRFTRIIEINMQELHLNNRPRRGNSYNMELTQVQKSKPSDDKDDHHIDKVEVEEGDEKDSEDEDVELVEPVNQYMASPALEFEVANRNDQHLCND</sequence>
<feature type="compositionally biased region" description="Acidic residues" evidence="1">
    <location>
        <begin position="98"/>
        <end position="109"/>
    </location>
</feature>
<evidence type="ECO:0000313" key="2">
    <source>
        <dbReference type="EMBL" id="PNS90191.1"/>
    </source>
</evidence>
<dbReference type="EMBL" id="CM009308">
    <property type="protein sequence ID" value="PNS90191.1"/>
    <property type="molecule type" value="Genomic_DNA"/>
</dbReference>
<protein>
    <submittedName>
        <fullName evidence="2">Uncharacterized protein</fullName>
    </submittedName>
</protein>
<name>A0A2K1WNT7_POPTR</name>
<evidence type="ECO:0000256" key="1">
    <source>
        <dbReference type="SAM" id="MobiDB-lite"/>
    </source>
</evidence>
<feature type="region of interest" description="Disordered" evidence="1">
    <location>
        <begin position="63"/>
        <end position="109"/>
    </location>
</feature>
<reference evidence="2 3" key="1">
    <citation type="journal article" date="2006" name="Science">
        <title>The genome of black cottonwood, Populus trichocarpa (Torr. &amp; Gray).</title>
        <authorList>
            <person name="Tuskan G.A."/>
            <person name="Difazio S."/>
            <person name="Jansson S."/>
            <person name="Bohlmann J."/>
            <person name="Grigoriev I."/>
            <person name="Hellsten U."/>
            <person name="Putnam N."/>
            <person name="Ralph S."/>
            <person name="Rombauts S."/>
            <person name="Salamov A."/>
            <person name="Schein J."/>
            <person name="Sterck L."/>
            <person name="Aerts A."/>
            <person name="Bhalerao R.R."/>
            <person name="Bhalerao R.P."/>
            <person name="Blaudez D."/>
            <person name="Boerjan W."/>
            <person name="Brun A."/>
            <person name="Brunner A."/>
            <person name="Busov V."/>
            <person name="Campbell M."/>
            <person name="Carlson J."/>
            <person name="Chalot M."/>
            <person name="Chapman J."/>
            <person name="Chen G.L."/>
            <person name="Cooper D."/>
            <person name="Coutinho P.M."/>
            <person name="Couturier J."/>
            <person name="Covert S."/>
            <person name="Cronk Q."/>
            <person name="Cunningham R."/>
            <person name="Davis J."/>
            <person name="Degroeve S."/>
            <person name="Dejardin A."/>
            <person name="Depamphilis C."/>
            <person name="Detter J."/>
            <person name="Dirks B."/>
            <person name="Dubchak I."/>
            <person name="Duplessis S."/>
            <person name="Ehlting J."/>
            <person name="Ellis B."/>
            <person name="Gendler K."/>
            <person name="Goodstein D."/>
            <person name="Gribskov M."/>
            <person name="Grimwood J."/>
            <person name="Groover A."/>
            <person name="Gunter L."/>
            <person name="Hamberger B."/>
            <person name="Heinze B."/>
            <person name="Helariutta Y."/>
            <person name="Henrissat B."/>
            <person name="Holligan D."/>
            <person name="Holt R."/>
            <person name="Huang W."/>
            <person name="Islam-Faridi N."/>
            <person name="Jones S."/>
            <person name="Jones-Rhoades M."/>
            <person name="Jorgensen R."/>
            <person name="Joshi C."/>
            <person name="Kangasjarvi J."/>
            <person name="Karlsson J."/>
            <person name="Kelleher C."/>
            <person name="Kirkpatrick R."/>
            <person name="Kirst M."/>
            <person name="Kohler A."/>
            <person name="Kalluri U."/>
            <person name="Larimer F."/>
            <person name="Leebens-Mack J."/>
            <person name="Leple J.C."/>
            <person name="Locascio P."/>
            <person name="Lou Y."/>
            <person name="Lucas S."/>
            <person name="Martin F."/>
            <person name="Montanini B."/>
            <person name="Napoli C."/>
            <person name="Nelson D.R."/>
            <person name="Nelson C."/>
            <person name="Nieminen K."/>
            <person name="Nilsson O."/>
            <person name="Pereda V."/>
            <person name="Peter G."/>
            <person name="Philippe R."/>
            <person name="Pilate G."/>
            <person name="Poliakov A."/>
            <person name="Razumovskaya J."/>
            <person name="Richardson P."/>
            <person name="Rinaldi C."/>
            <person name="Ritland K."/>
            <person name="Rouze P."/>
            <person name="Ryaboy D."/>
            <person name="Schmutz J."/>
            <person name="Schrader J."/>
            <person name="Segerman B."/>
            <person name="Shin H."/>
            <person name="Siddiqui A."/>
            <person name="Sterky F."/>
            <person name="Terry A."/>
            <person name="Tsai C.J."/>
            <person name="Uberbacher E."/>
            <person name="Unneberg P."/>
            <person name="Vahala J."/>
            <person name="Wall K."/>
            <person name="Wessler S."/>
            <person name="Yang G."/>
            <person name="Yin T."/>
            <person name="Douglas C."/>
            <person name="Marra M."/>
            <person name="Sandberg G."/>
            <person name="Van de Peer Y."/>
            <person name="Rokhsar D."/>
        </authorList>
    </citation>
    <scope>NUCLEOTIDE SEQUENCE [LARGE SCALE GENOMIC DNA]</scope>
    <source>
        <strain evidence="3">cv. Nisqually</strain>
    </source>
</reference>
<feature type="compositionally biased region" description="Polar residues" evidence="1">
    <location>
        <begin position="69"/>
        <end position="79"/>
    </location>
</feature>
<organism evidence="2 3">
    <name type="scientific">Populus trichocarpa</name>
    <name type="common">Western balsam poplar</name>
    <name type="synonym">Populus balsamifera subsp. trichocarpa</name>
    <dbReference type="NCBI Taxonomy" id="3694"/>
    <lineage>
        <taxon>Eukaryota</taxon>
        <taxon>Viridiplantae</taxon>
        <taxon>Streptophyta</taxon>
        <taxon>Embryophyta</taxon>
        <taxon>Tracheophyta</taxon>
        <taxon>Spermatophyta</taxon>
        <taxon>Magnoliopsida</taxon>
        <taxon>eudicotyledons</taxon>
        <taxon>Gunneridae</taxon>
        <taxon>Pentapetalae</taxon>
        <taxon>rosids</taxon>
        <taxon>fabids</taxon>
        <taxon>Malpighiales</taxon>
        <taxon>Salicaceae</taxon>
        <taxon>Saliceae</taxon>
        <taxon>Populus</taxon>
    </lineage>
</organism>
<dbReference type="InParanoid" id="A0A2K1WNT7"/>
<proteinExistence type="predicted"/>
<dbReference type="AlphaFoldDB" id="A0A2K1WNT7"/>
<evidence type="ECO:0000313" key="3">
    <source>
        <dbReference type="Proteomes" id="UP000006729"/>
    </source>
</evidence>